<reference evidence="6" key="1">
    <citation type="submission" date="2016-10" db="EMBL/GenBank/DDBJ databases">
        <authorList>
            <person name="Varghese N."/>
            <person name="Submissions S."/>
        </authorList>
    </citation>
    <scope>NUCLEOTIDE SEQUENCE [LARGE SCALE GENOMIC DNA]</scope>
    <source>
        <strain evidence="6">UNC267MFSha1.1M11</strain>
    </source>
</reference>
<gene>
    <name evidence="5" type="ORF">SAMN02799620_05684</name>
</gene>
<dbReference type="Pfam" id="PF13185">
    <property type="entry name" value="GAF_2"/>
    <property type="match status" value="1"/>
</dbReference>
<dbReference type="InterPro" id="IPR003018">
    <property type="entry name" value="GAF"/>
</dbReference>
<evidence type="ECO:0000259" key="4">
    <source>
        <dbReference type="Pfam" id="PF17853"/>
    </source>
</evidence>
<dbReference type="Gene3D" id="3.30.450.40">
    <property type="match status" value="2"/>
</dbReference>
<evidence type="ECO:0000313" key="6">
    <source>
        <dbReference type="Proteomes" id="UP000199707"/>
    </source>
</evidence>
<evidence type="ECO:0000259" key="2">
    <source>
        <dbReference type="Pfam" id="PF13185"/>
    </source>
</evidence>
<dbReference type="InterPro" id="IPR041522">
    <property type="entry name" value="CdaR_GGDEF"/>
</dbReference>
<dbReference type="PANTHER" id="PTHR33744:SF1">
    <property type="entry name" value="DNA-BINDING TRANSCRIPTIONAL ACTIVATOR ADER"/>
    <property type="match status" value="1"/>
</dbReference>
<proteinExistence type="inferred from homology"/>
<evidence type="ECO:0000259" key="3">
    <source>
        <dbReference type="Pfam" id="PF13556"/>
    </source>
</evidence>
<dbReference type="AlphaFoldDB" id="A0A1G4WZ74"/>
<protein>
    <submittedName>
        <fullName evidence="5">GAF domain-containing protein</fullName>
    </submittedName>
</protein>
<dbReference type="InterPro" id="IPR051448">
    <property type="entry name" value="CdaR-like_regulators"/>
</dbReference>
<dbReference type="Pfam" id="PF13556">
    <property type="entry name" value="HTH_30"/>
    <property type="match status" value="1"/>
</dbReference>
<feature type="domain" description="GAF" evidence="2">
    <location>
        <begin position="19"/>
        <end position="138"/>
    </location>
</feature>
<name>A0A1G4WZ74_9MYCO</name>
<evidence type="ECO:0000256" key="1">
    <source>
        <dbReference type="ARBA" id="ARBA00006754"/>
    </source>
</evidence>
<dbReference type="InterPro" id="IPR042070">
    <property type="entry name" value="PucR_C-HTH_sf"/>
</dbReference>
<dbReference type="PANTHER" id="PTHR33744">
    <property type="entry name" value="CARBOHYDRATE DIACID REGULATOR"/>
    <property type="match status" value="1"/>
</dbReference>
<dbReference type="Proteomes" id="UP000199707">
    <property type="component" value="Unassembled WGS sequence"/>
</dbReference>
<sequence>MAAQLIAEATAGGRPTRDVYVYVYDVAAEELVLTGATESPAAREVGILRVPYGSGVTGWVAASRQSYLVAGDLGGDPHFLAYPGIGEERYDAIFSVPIVAFDDDLLGCITVWATNGHHFDDAEVPFVERIAALVGATFENVKLREERTRRVQASAGLAELASMVVSGSSAAQTVDFATELARSAVRADIAVTVATDPSGADRMCVKLVPSTEPHPRALVQAARDDLLAIGQEIRSGSLGWHAAGQKVTHALDRIAGAVASAPVRVGADELGVINCYRLDSTRFTMHDNAMIATIANNASAALKLALLSDELSERNSLNWFLRDLSSGRVGFDELRRRATSIGLDVTGGCVFVVGSIAAQATSGVDVSALFLGSGLRDLLLQMEVLPAETQYATMPYQTVAVIPRSEDDGSIDALRLPLLNACARVRAAKGTAVTFGVSRWVSALEDFGDALAEAREAMAIGSTLDNPNGVFTLEDVGHHLLLTRVSGAGPVRDRYATAIARIAEYDRVKGTELLETLAVFLHFRSQSAASRELFVHRNTLNQRLTRATQLGGLDVLASAEWFPLQLALKVHQARSGVMPAERRRVNHTYPMSNLAGRRVDENATRK</sequence>
<dbReference type="InterPro" id="IPR029016">
    <property type="entry name" value="GAF-like_dom_sf"/>
</dbReference>
<dbReference type="Gene3D" id="1.10.10.2840">
    <property type="entry name" value="PucR C-terminal helix-turn-helix domain"/>
    <property type="match status" value="1"/>
</dbReference>
<feature type="domain" description="CdaR GGDEF-like" evidence="4">
    <location>
        <begin position="332"/>
        <end position="459"/>
    </location>
</feature>
<comment type="similarity">
    <text evidence="1">Belongs to the CdaR family.</text>
</comment>
<dbReference type="InterPro" id="IPR025736">
    <property type="entry name" value="PucR_C-HTH_dom"/>
</dbReference>
<organism evidence="5 6">
    <name type="scientific">Mycolicibacterium fluoranthenivorans</name>
    <dbReference type="NCBI Taxonomy" id="258505"/>
    <lineage>
        <taxon>Bacteria</taxon>
        <taxon>Bacillati</taxon>
        <taxon>Actinomycetota</taxon>
        <taxon>Actinomycetes</taxon>
        <taxon>Mycobacteriales</taxon>
        <taxon>Mycobacteriaceae</taxon>
        <taxon>Mycolicibacterium</taxon>
    </lineage>
</organism>
<dbReference type="EMBL" id="FMUB01000015">
    <property type="protein sequence ID" value="SCX32738.1"/>
    <property type="molecule type" value="Genomic_DNA"/>
</dbReference>
<dbReference type="SUPFAM" id="SSF55781">
    <property type="entry name" value="GAF domain-like"/>
    <property type="match status" value="2"/>
</dbReference>
<dbReference type="STRING" id="1502745.SAMN02799620_05684"/>
<feature type="domain" description="PucR C-terminal helix-turn-helix" evidence="3">
    <location>
        <begin position="513"/>
        <end position="570"/>
    </location>
</feature>
<evidence type="ECO:0000313" key="5">
    <source>
        <dbReference type="EMBL" id="SCX32738.1"/>
    </source>
</evidence>
<dbReference type="Pfam" id="PF17853">
    <property type="entry name" value="GGDEF_2"/>
    <property type="match status" value="1"/>
</dbReference>
<accession>A0A1G4WZ74</accession>